<accession>A0AAD6PHW0</accession>
<proteinExistence type="predicted"/>
<gene>
    <name evidence="1" type="ORF">OIU84_021723</name>
</gene>
<name>A0AAD6PHW0_9ROSI</name>
<evidence type="ECO:0000313" key="1">
    <source>
        <dbReference type="EMBL" id="KAJ6430376.1"/>
    </source>
</evidence>
<organism evidence="1 2">
    <name type="scientific">Salix udensis</name>
    <dbReference type="NCBI Taxonomy" id="889485"/>
    <lineage>
        <taxon>Eukaryota</taxon>
        <taxon>Viridiplantae</taxon>
        <taxon>Streptophyta</taxon>
        <taxon>Embryophyta</taxon>
        <taxon>Tracheophyta</taxon>
        <taxon>Spermatophyta</taxon>
        <taxon>Magnoliopsida</taxon>
        <taxon>eudicotyledons</taxon>
        <taxon>Gunneridae</taxon>
        <taxon>Pentapetalae</taxon>
        <taxon>rosids</taxon>
        <taxon>fabids</taxon>
        <taxon>Malpighiales</taxon>
        <taxon>Salicaceae</taxon>
        <taxon>Saliceae</taxon>
        <taxon>Salix</taxon>
    </lineage>
</organism>
<dbReference type="EMBL" id="JAPFFJ010000004">
    <property type="protein sequence ID" value="KAJ6430376.1"/>
    <property type="molecule type" value="Genomic_DNA"/>
</dbReference>
<dbReference type="AlphaFoldDB" id="A0AAD6PHW0"/>
<protein>
    <submittedName>
        <fullName evidence="1">Uncharacterized protein</fullName>
    </submittedName>
</protein>
<evidence type="ECO:0000313" key="2">
    <source>
        <dbReference type="Proteomes" id="UP001162972"/>
    </source>
</evidence>
<dbReference type="Proteomes" id="UP001162972">
    <property type="component" value="Chromosome 8"/>
</dbReference>
<keyword evidence="2" id="KW-1185">Reference proteome</keyword>
<reference evidence="1 2" key="1">
    <citation type="journal article" date="2023" name="Int. J. Mol. Sci.">
        <title>De Novo Assembly and Annotation of 11 Diverse Shrub Willow (Salix) Genomes Reveals Novel Gene Organization in Sex-Linked Regions.</title>
        <authorList>
            <person name="Hyden B."/>
            <person name="Feng K."/>
            <person name="Yates T.B."/>
            <person name="Jawdy S."/>
            <person name="Cereghino C."/>
            <person name="Smart L.B."/>
            <person name="Muchero W."/>
        </authorList>
    </citation>
    <scope>NUCLEOTIDE SEQUENCE [LARGE SCALE GENOMIC DNA]</scope>
    <source>
        <tissue evidence="1">Shoot tip</tissue>
    </source>
</reference>
<comment type="caution">
    <text evidence="1">The sequence shown here is derived from an EMBL/GenBank/DDBJ whole genome shotgun (WGS) entry which is preliminary data.</text>
</comment>
<sequence>MTALSCKVGMSMQLALKGWGQLQAQVLEYFVAGVHLSMRKLLLLHWHFIGFCMNCNNEALSA</sequence>